<sequence length="62" mass="7004">MSDNPQTIFKVSQVAGCLRMEGIVVSQYDETVIAGIIDGKIKADEKRRLLVEHYKKQNAVIR</sequence>
<reference evidence="1 2" key="1">
    <citation type="submission" date="2018-04" db="EMBL/GenBank/DDBJ databases">
        <title>Genomic Encyclopedia of Archaeal and Bacterial Type Strains, Phase II (KMG-II): from individual species to whole genera.</title>
        <authorList>
            <person name="Goeker M."/>
        </authorList>
    </citation>
    <scope>NUCLEOTIDE SEQUENCE [LARGE SCALE GENOMIC DNA]</scope>
    <source>
        <strain evidence="1 2">DSM 5822</strain>
    </source>
</reference>
<keyword evidence="2" id="KW-1185">Reference proteome</keyword>
<comment type="caution">
    <text evidence="1">The sequence shown here is derived from an EMBL/GenBank/DDBJ whole genome shotgun (WGS) entry which is preliminary data.</text>
</comment>
<protein>
    <submittedName>
        <fullName evidence="1">Uncharacterized protein</fullName>
    </submittedName>
</protein>
<dbReference type="EMBL" id="QAON01000021">
    <property type="protein sequence ID" value="PTQ87177.1"/>
    <property type="molecule type" value="Genomic_DNA"/>
</dbReference>
<evidence type="ECO:0000313" key="1">
    <source>
        <dbReference type="EMBL" id="PTQ87177.1"/>
    </source>
</evidence>
<dbReference type="Proteomes" id="UP000244223">
    <property type="component" value="Unassembled WGS sequence"/>
</dbReference>
<name>A0A2T5ITI6_9GAMM</name>
<accession>A0A2T5ITI6</accession>
<evidence type="ECO:0000313" key="2">
    <source>
        <dbReference type="Proteomes" id="UP000244223"/>
    </source>
</evidence>
<dbReference type="AlphaFoldDB" id="A0A2T5ITI6"/>
<proteinExistence type="predicted"/>
<dbReference type="RefSeq" id="WP_107866861.1">
    <property type="nucleotide sequence ID" value="NZ_QAON01000021.1"/>
</dbReference>
<gene>
    <name evidence="1" type="ORF">C8N29_12112</name>
</gene>
<organism evidence="1 2">
    <name type="scientific">Agitococcus lubricus</name>
    <dbReference type="NCBI Taxonomy" id="1077255"/>
    <lineage>
        <taxon>Bacteria</taxon>
        <taxon>Pseudomonadati</taxon>
        <taxon>Pseudomonadota</taxon>
        <taxon>Gammaproteobacteria</taxon>
        <taxon>Moraxellales</taxon>
        <taxon>Moraxellaceae</taxon>
        <taxon>Agitococcus</taxon>
    </lineage>
</organism>